<evidence type="ECO:0008006" key="3">
    <source>
        <dbReference type="Google" id="ProtNLM"/>
    </source>
</evidence>
<dbReference type="RefSeq" id="WP_252084865.1">
    <property type="nucleotide sequence ID" value="NZ_CP092418.1"/>
</dbReference>
<proteinExistence type="predicted"/>
<keyword evidence="2" id="KW-1185">Reference proteome</keyword>
<accession>A0ABY4VDZ9</accession>
<dbReference type="Proteomes" id="UP001055658">
    <property type="component" value="Chromosome"/>
</dbReference>
<evidence type="ECO:0000313" key="2">
    <source>
        <dbReference type="Proteomes" id="UP001055658"/>
    </source>
</evidence>
<sequence>MSLEHPGPGFNGTLGRVGQKANLLDLEMFVRGYESCLLDTYGEKRAEDEWLDFIEYLRHEGLFPTEGWAAKISQHNQYSEDCFEYFRELLHKYLVLRMPDWFIEFNCSAQPSPWHNVNGPRSQDIRLKKHIEAVKNA</sequence>
<reference evidence="1" key="1">
    <citation type="submission" date="2022-02" db="EMBL/GenBank/DDBJ databases">
        <title>Coral-associated bacteria.</title>
        <authorList>
            <person name="Tang K."/>
            <person name="Wang X."/>
        </authorList>
    </citation>
    <scope>NUCLEOTIDE SEQUENCE</scope>
    <source>
        <strain evidence="1">SCSIO 43006</strain>
    </source>
</reference>
<protein>
    <recommendedName>
        <fullName evidence="3">CdiI immunity protein domain-containing protein</fullName>
    </recommendedName>
</protein>
<organism evidence="1 2">
    <name type="scientific">Microbulbifer variabilis</name>
    <dbReference type="NCBI Taxonomy" id="266805"/>
    <lineage>
        <taxon>Bacteria</taxon>
        <taxon>Pseudomonadati</taxon>
        <taxon>Pseudomonadota</taxon>
        <taxon>Gammaproteobacteria</taxon>
        <taxon>Cellvibrionales</taxon>
        <taxon>Microbulbiferaceae</taxon>
        <taxon>Microbulbifer</taxon>
    </lineage>
</organism>
<name>A0ABY4VDZ9_9GAMM</name>
<dbReference type="EMBL" id="CP092418">
    <property type="protein sequence ID" value="USD22507.1"/>
    <property type="molecule type" value="Genomic_DNA"/>
</dbReference>
<gene>
    <name evidence="1" type="ORF">MJO52_05090</name>
</gene>
<evidence type="ECO:0000313" key="1">
    <source>
        <dbReference type="EMBL" id="USD22507.1"/>
    </source>
</evidence>